<protein>
    <recommendedName>
        <fullName evidence="4">Lipoprotein</fullName>
    </recommendedName>
</protein>
<dbReference type="Proteomes" id="UP001519271">
    <property type="component" value="Unassembled WGS sequence"/>
</dbReference>
<keyword evidence="3" id="KW-1185">Reference proteome</keyword>
<evidence type="ECO:0008006" key="4">
    <source>
        <dbReference type="Google" id="ProtNLM"/>
    </source>
</evidence>
<feature type="signal peptide" evidence="1">
    <location>
        <begin position="1"/>
        <end position="22"/>
    </location>
</feature>
<reference evidence="2 3" key="1">
    <citation type="submission" date="2021-03" db="EMBL/GenBank/DDBJ databases">
        <title>Genomic Encyclopedia of Type Strains, Phase IV (KMG-IV): sequencing the most valuable type-strain genomes for metagenomic binning, comparative biology and taxonomic classification.</title>
        <authorList>
            <person name="Goeker M."/>
        </authorList>
    </citation>
    <scope>NUCLEOTIDE SEQUENCE [LARGE SCALE GENOMIC DNA]</scope>
    <source>
        <strain evidence="2 3">DSM 6139</strain>
    </source>
</reference>
<name>A0ABS4G438_9CLOT</name>
<dbReference type="EMBL" id="JAGGKC010000013">
    <property type="protein sequence ID" value="MBP1919301.1"/>
    <property type="molecule type" value="Genomic_DNA"/>
</dbReference>
<keyword evidence="1" id="KW-0732">Signal</keyword>
<sequence>MGKAQRISILLFISIAALSMLSGCTSRNDEGFAIYLTRDDIPPVSMEVLSNIEKSSEPILTEHDIVSYDAKDHSILLEPDAFLKFNDLELSTRGKSFLVCVDGFPIYWGAFWTPLSSMSFEGVVIMLPSFAGENIVNISLGYPGESFYKGSDPRNDKRILDTLEKAGKLTGKP</sequence>
<evidence type="ECO:0000313" key="2">
    <source>
        <dbReference type="EMBL" id="MBP1919301.1"/>
    </source>
</evidence>
<organism evidence="2 3">
    <name type="scientific">Youngiibacter multivorans</name>
    <dbReference type="NCBI Taxonomy" id="937251"/>
    <lineage>
        <taxon>Bacteria</taxon>
        <taxon>Bacillati</taxon>
        <taxon>Bacillota</taxon>
        <taxon>Clostridia</taxon>
        <taxon>Eubacteriales</taxon>
        <taxon>Clostridiaceae</taxon>
        <taxon>Youngiibacter</taxon>
    </lineage>
</organism>
<accession>A0ABS4G438</accession>
<evidence type="ECO:0000313" key="3">
    <source>
        <dbReference type="Proteomes" id="UP001519271"/>
    </source>
</evidence>
<evidence type="ECO:0000256" key="1">
    <source>
        <dbReference type="SAM" id="SignalP"/>
    </source>
</evidence>
<feature type="chain" id="PRO_5046425206" description="Lipoprotein" evidence="1">
    <location>
        <begin position="23"/>
        <end position="173"/>
    </location>
</feature>
<gene>
    <name evidence="2" type="ORF">J2Z34_001790</name>
</gene>
<dbReference type="PROSITE" id="PS51257">
    <property type="entry name" value="PROKAR_LIPOPROTEIN"/>
    <property type="match status" value="1"/>
</dbReference>
<comment type="caution">
    <text evidence="2">The sequence shown here is derived from an EMBL/GenBank/DDBJ whole genome shotgun (WGS) entry which is preliminary data.</text>
</comment>
<proteinExistence type="predicted"/>